<comment type="caution">
    <text evidence="1">The sequence shown here is derived from an EMBL/GenBank/DDBJ whole genome shotgun (WGS) entry which is preliminary data.</text>
</comment>
<reference evidence="1 2" key="1">
    <citation type="journal article" date="2015" name="Genome Announc.">
        <title>Expanding the biotechnology potential of lactobacilli through comparative genomics of 213 strains and associated genera.</title>
        <authorList>
            <person name="Sun Z."/>
            <person name="Harris H.M."/>
            <person name="McCann A."/>
            <person name="Guo C."/>
            <person name="Argimon S."/>
            <person name="Zhang W."/>
            <person name="Yang X."/>
            <person name="Jeffery I.B."/>
            <person name="Cooney J.C."/>
            <person name="Kagawa T.F."/>
            <person name="Liu W."/>
            <person name="Song Y."/>
            <person name="Salvetti E."/>
            <person name="Wrobel A."/>
            <person name="Rasinkangas P."/>
            <person name="Parkhill J."/>
            <person name="Rea M.C."/>
            <person name="O'Sullivan O."/>
            <person name="Ritari J."/>
            <person name="Douillard F.P."/>
            <person name="Paul Ross R."/>
            <person name="Yang R."/>
            <person name="Briner A.E."/>
            <person name="Felis G.E."/>
            <person name="de Vos W.M."/>
            <person name="Barrangou R."/>
            <person name="Klaenhammer T.R."/>
            <person name="Caufield P.W."/>
            <person name="Cui Y."/>
            <person name="Zhang H."/>
            <person name="O'Toole P.W."/>
        </authorList>
    </citation>
    <scope>NUCLEOTIDE SEQUENCE [LARGE SCALE GENOMIC DNA]</scope>
    <source>
        <strain evidence="1 2">DSM 20410</strain>
    </source>
</reference>
<gene>
    <name evidence="1" type="ORF">IV50_GL000076</name>
</gene>
<dbReference type="EMBL" id="JQBM01000001">
    <property type="protein sequence ID" value="KRN46813.1"/>
    <property type="molecule type" value="Genomic_DNA"/>
</dbReference>
<name>A0A0R2HBK2_WEIVI</name>
<dbReference type="Gene3D" id="3.40.50.300">
    <property type="entry name" value="P-loop containing nucleotide triphosphate hydrolases"/>
    <property type="match status" value="1"/>
</dbReference>
<dbReference type="AlphaFoldDB" id="A0A0R2HBK2"/>
<sequence length="206" mass="23924">MQSGFYLRPLNAYLLPLIYYYSIFYTNNKTKETIFQINKGFNSMSQIIVLRGNSASGKTSLARALKAAHPQTTFLIAQDTIKRELLLEHEGLHSLTPKLIVTLMDWALDHQLDIILEGILRTEHYRAVYTFLDCVPVPVHYFYLNLDFDTGLQRNNLKPTPFSEIQLKKWWCHNGDPVKHAEIIIPTQLSLPERLKVIQQSCYNER</sequence>
<organism evidence="1 2">
    <name type="scientific">Weissella viridescens</name>
    <name type="common">Lactobacillus viridescens</name>
    <dbReference type="NCBI Taxonomy" id="1629"/>
    <lineage>
        <taxon>Bacteria</taxon>
        <taxon>Bacillati</taxon>
        <taxon>Bacillota</taxon>
        <taxon>Bacilli</taxon>
        <taxon>Lactobacillales</taxon>
        <taxon>Lactobacillaceae</taxon>
        <taxon>Weissella</taxon>
    </lineage>
</organism>
<dbReference type="PATRIC" id="fig|1629.5.peg.79"/>
<dbReference type="InterPro" id="IPR027417">
    <property type="entry name" value="P-loop_NTPase"/>
</dbReference>
<dbReference type="Pfam" id="PF07931">
    <property type="entry name" value="CPT"/>
    <property type="match status" value="1"/>
</dbReference>
<protein>
    <recommendedName>
        <fullName evidence="3">UDP-N-acetylglucosamine kinase</fullName>
    </recommendedName>
</protein>
<evidence type="ECO:0000313" key="1">
    <source>
        <dbReference type="EMBL" id="KRN46813.1"/>
    </source>
</evidence>
<evidence type="ECO:0008006" key="3">
    <source>
        <dbReference type="Google" id="ProtNLM"/>
    </source>
</evidence>
<dbReference type="Proteomes" id="UP000051992">
    <property type="component" value="Unassembled WGS sequence"/>
</dbReference>
<proteinExistence type="predicted"/>
<evidence type="ECO:0000313" key="2">
    <source>
        <dbReference type="Proteomes" id="UP000051992"/>
    </source>
</evidence>
<dbReference type="OrthoDB" id="9781848at2"/>
<keyword evidence="2" id="KW-1185">Reference proteome</keyword>
<accession>A0A0R2HBK2</accession>
<dbReference type="SUPFAM" id="SSF52540">
    <property type="entry name" value="P-loop containing nucleoside triphosphate hydrolases"/>
    <property type="match status" value="1"/>
</dbReference>